<evidence type="ECO:0000313" key="4">
    <source>
        <dbReference type="Proteomes" id="UP000320012"/>
    </source>
</evidence>
<proteinExistence type="predicted"/>
<dbReference type="EMBL" id="VNHC01000002">
    <property type="protein sequence ID" value="TVV26526.1"/>
    <property type="molecule type" value="Genomic_DNA"/>
</dbReference>
<evidence type="ECO:0000313" key="3">
    <source>
        <dbReference type="EMBL" id="TVV26526.1"/>
    </source>
</evidence>
<feature type="domain" description="MucBP" evidence="2">
    <location>
        <begin position="293"/>
        <end position="357"/>
    </location>
</feature>
<name>A0A9Q8JGI8_9LACO</name>
<evidence type="ECO:0000256" key="1">
    <source>
        <dbReference type="ARBA" id="ARBA00022737"/>
    </source>
</evidence>
<reference evidence="3 4" key="1">
    <citation type="submission" date="2019-07" db="EMBL/GenBank/DDBJ databases">
        <title>Genome sequence of Weissella cibaria GK1.</title>
        <authorList>
            <person name="Choi H.-J."/>
        </authorList>
    </citation>
    <scope>NUCLEOTIDE SEQUENCE [LARGE SCALE GENOMIC DNA]</scope>
    <source>
        <strain evidence="3 4">GK1</strain>
    </source>
</reference>
<dbReference type="RefSeq" id="WP_141146722.1">
    <property type="nucleotide sequence ID" value="NZ_CP041193.1"/>
</dbReference>
<dbReference type="Pfam" id="PF06458">
    <property type="entry name" value="MucBP"/>
    <property type="match status" value="1"/>
</dbReference>
<sequence length="415" mass="42514">MVVDSNSPVKAGSVLASSLGATSATISLPYTDASLSTAGYSYVVKGPNGSNYSTLSSAVAANSLYDATNNTGTTDSSAQVFTVSYVAQYQAAALRYDASGPISAGSTKATASGTTGGTIAFAGVTDSNLASAGYTYTVKYMGTDAPDSTAYTTLSSAVAAHPRYDATANSGSSDASSQVFQITYKTNQYASLFTDSTDTSSNSVLSYSAINETTNGPASSAISFSTTDSQLARSGYSYVVQVLNSAGSVINSYTTLTSAVAAQKYDNTSNAANATTDAQVQRFKVVYAPQTANITYYYYDENGKTIATAVTKTGYVGAKIPANPLTISGYTLIGPSSDSDDDGLFDADRNSVIKYQYRAQYQAANVVVDSASPVAANSAVTSASGVTSGSLSFSTTDSQLAKSGYTYVVYGPIGS</sequence>
<gene>
    <name evidence="3" type="ORF">FO435_00705</name>
</gene>
<dbReference type="Gene3D" id="3.10.20.320">
    <property type="entry name" value="Putative peptidoglycan bound protein (lpxtg motif)"/>
    <property type="match status" value="1"/>
</dbReference>
<accession>A0A9Q8JGI8</accession>
<dbReference type="InterPro" id="IPR009459">
    <property type="entry name" value="MucBP_dom"/>
</dbReference>
<protein>
    <recommendedName>
        <fullName evidence="2">MucBP domain-containing protein</fullName>
    </recommendedName>
</protein>
<organism evidence="3 4">
    <name type="scientific">Weissella cibaria</name>
    <dbReference type="NCBI Taxonomy" id="137591"/>
    <lineage>
        <taxon>Bacteria</taxon>
        <taxon>Bacillati</taxon>
        <taxon>Bacillota</taxon>
        <taxon>Bacilli</taxon>
        <taxon>Lactobacillales</taxon>
        <taxon>Lactobacillaceae</taxon>
        <taxon>Weissella</taxon>
    </lineage>
</organism>
<keyword evidence="1" id="KW-0677">Repeat</keyword>
<evidence type="ECO:0000259" key="2">
    <source>
        <dbReference type="Pfam" id="PF06458"/>
    </source>
</evidence>
<comment type="caution">
    <text evidence="3">The sequence shown here is derived from an EMBL/GenBank/DDBJ whole genome shotgun (WGS) entry which is preliminary data.</text>
</comment>
<dbReference type="AlphaFoldDB" id="A0A9Q8JGI8"/>
<dbReference type="Proteomes" id="UP000320012">
    <property type="component" value="Unassembled WGS sequence"/>
</dbReference>